<dbReference type="AlphaFoldDB" id="A0A7W8A1Q4"/>
<evidence type="ECO:0000256" key="1">
    <source>
        <dbReference type="ARBA" id="ARBA00010406"/>
    </source>
</evidence>
<reference evidence="3 4" key="1">
    <citation type="submission" date="2020-08" db="EMBL/GenBank/DDBJ databases">
        <title>Genomic Encyclopedia of Type Strains, Phase IV (KMG-IV): sequencing the most valuable type-strain genomes for metagenomic binning, comparative biology and taxonomic classification.</title>
        <authorList>
            <person name="Goeker M."/>
        </authorList>
    </citation>
    <scope>NUCLEOTIDE SEQUENCE [LARGE SCALE GENOMIC DNA]</scope>
    <source>
        <strain evidence="3 4">DSM 45385</strain>
    </source>
</reference>
<comment type="similarity">
    <text evidence="1">Belongs to the ribonucleoside diphosphate reductase large chain family.</text>
</comment>
<dbReference type="EMBL" id="JACHIN010000004">
    <property type="protein sequence ID" value="MBB5077941.1"/>
    <property type="molecule type" value="Genomic_DNA"/>
</dbReference>
<dbReference type="GO" id="GO:0005524">
    <property type="term" value="F:ATP binding"/>
    <property type="evidence" value="ECO:0007669"/>
    <property type="project" value="TreeGrafter"/>
</dbReference>
<feature type="domain" description="Ribonucleotide reductase large subunit C-terminal" evidence="2">
    <location>
        <begin position="1"/>
        <end position="140"/>
    </location>
</feature>
<dbReference type="Proteomes" id="UP000568380">
    <property type="component" value="Unassembled WGS sequence"/>
</dbReference>
<dbReference type="RefSeq" id="WP_246509161.1">
    <property type="nucleotide sequence ID" value="NZ_JACHIN010000004.1"/>
</dbReference>
<dbReference type="InterPro" id="IPR000788">
    <property type="entry name" value="RNR_lg_C"/>
</dbReference>
<dbReference type="SUPFAM" id="SSF51998">
    <property type="entry name" value="PFL-like glycyl radical enzymes"/>
    <property type="match status" value="1"/>
</dbReference>
<evidence type="ECO:0000313" key="4">
    <source>
        <dbReference type="Proteomes" id="UP000568380"/>
    </source>
</evidence>
<organism evidence="3 4">
    <name type="scientific">Nonomuraea endophytica</name>
    <dbReference type="NCBI Taxonomy" id="714136"/>
    <lineage>
        <taxon>Bacteria</taxon>
        <taxon>Bacillati</taxon>
        <taxon>Actinomycetota</taxon>
        <taxon>Actinomycetes</taxon>
        <taxon>Streptosporangiales</taxon>
        <taxon>Streptosporangiaceae</taxon>
        <taxon>Nonomuraea</taxon>
    </lineage>
</organism>
<dbReference type="Gene3D" id="3.20.70.20">
    <property type="match status" value="1"/>
</dbReference>
<sequence length="178" mass="19734">MIAIAPTATIASIAGCYECIEPQVSNVFKRETLSGEFLQVNRYLVRDLQGRGPWTQDMRDAIKRADGSVQDVPGIPDELKVLYRTAWELPQKALIDLAAARTPYIDQSRSLKLFMATPTIGKLSSMYAYAWNKGIKTTHYLRSRPATRIAQTTVQTAPVQEAVACSLENPSTARRASD</sequence>
<dbReference type="InterPro" id="IPR039718">
    <property type="entry name" value="Rrm1"/>
</dbReference>
<dbReference type="GO" id="GO:0005971">
    <property type="term" value="C:ribonucleoside-diphosphate reductase complex"/>
    <property type="evidence" value="ECO:0007669"/>
    <property type="project" value="TreeGrafter"/>
</dbReference>
<dbReference type="Pfam" id="PF02867">
    <property type="entry name" value="Ribonuc_red_lgC"/>
    <property type="match status" value="1"/>
</dbReference>
<keyword evidence="4" id="KW-1185">Reference proteome</keyword>
<dbReference type="GO" id="GO:0009263">
    <property type="term" value="P:deoxyribonucleotide biosynthetic process"/>
    <property type="evidence" value="ECO:0007669"/>
    <property type="project" value="TreeGrafter"/>
</dbReference>
<dbReference type="GO" id="GO:0004748">
    <property type="term" value="F:ribonucleoside-diphosphate reductase activity, thioredoxin disulfide as acceptor"/>
    <property type="evidence" value="ECO:0007669"/>
    <property type="project" value="TreeGrafter"/>
</dbReference>
<evidence type="ECO:0000259" key="2">
    <source>
        <dbReference type="Pfam" id="PF02867"/>
    </source>
</evidence>
<gene>
    <name evidence="3" type="ORF">HNR40_003416</name>
</gene>
<proteinExistence type="inferred from homology"/>
<dbReference type="PANTHER" id="PTHR11573">
    <property type="entry name" value="RIBONUCLEOSIDE-DIPHOSPHATE REDUCTASE LARGE CHAIN"/>
    <property type="match status" value="1"/>
</dbReference>
<comment type="caution">
    <text evidence="3">The sequence shown here is derived from an EMBL/GenBank/DDBJ whole genome shotgun (WGS) entry which is preliminary data.</text>
</comment>
<accession>A0A7W8A1Q4</accession>
<dbReference type="PANTHER" id="PTHR11573:SF6">
    <property type="entry name" value="RIBONUCLEOSIDE-DIPHOSPHATE REDUCTASE LARGE SUBUNIT"/>
    <property type="match status" value="1"/>
</dbReference>
<evidence type="ECO:0000313" key="3">
    <source>
        <dbReference type="EMBL" id="MBB5077941.1"/>
    </source>
</evidence>
<name>A0A7W8A1Q4_9ACTN</name>
<protein>
    <submittedName>
        <fullName evidence="3">Ribonucleotide reductase alpha subunit</fullName>
    </submittedName>
</protein>